<dbReference type="Pfam" id="PF03133">
    <property type="entry name" value="TTL"/>
    <property type="match status" value="1"/>
</dbReference>
<keyword evidence="5" id="KW-0067">ATP-binding</keyword>
<evidence type="ECO:0000313" key="7">
    <source>
        <dbReference type="Ensembl" id="ENSCCRP00010004663.1"/>
    </source>
</evidence>
<dbReference type="GO" id="GO:0036064">
    <property type="term" value="C:ciliary basal body"/>
    <property type="evidence" value="ECO:0007669"/>
    <property type="project" value="TreeGrafter"/>
</dbReference>
<feature type="region of interest" description="Disordered" evidence="6">
    <location>
        <begin position="800"/>
        <end position="830"/>
    </location>
</feature>
<protein>
    <submittedName>
        <fullName evidence="7">Tubulin polyglutamylase ttll6-like</fullName>
    </submittedName>
</protein>
<feature type="compositionally biased region" description="Basic residues" evidence="6">
    <location>
        <begin position="802"/>
        <end position="814"/>
    </location>
</feature>
<dbReference type="SUPFAM" id="SSF56059">
    <property type="entry name" value="Glutathione synthetase ATP-binding domain-like"/>
    <property type="match status" value="1"/>
</dbReference>
<reference evidence="7" key="2">
    <citation type="submission" date="2025-09" db="UniProtKB">
        <authorList>
            <consortium name="Ensembl"/>
        </authorList>
    </citation>
    <scope>IDENTIFICATION</scope>
</reference>
<dbReference type="GO" id="GO:0015631">
    <property type="term" value="F:tubulin binding"/>
    <property type="evidence" value="ECO:0007669"/>
    <property type="project" value="TreeGrafter"/>
</dbReference>
<organism evidence="7 8">
    <name type="scientific">Cyprinus carpio</name>
    <name type="common">Common carp</name>
    <dbReference type="NCBI Taxonomy" id="7962"/>
    <lineage>
        <taxon>Eukaryota</taxon>
        <taxon>Metazoa</taxon>
        <taxon>Chordata</taxon>
        <taxon>Craniata</taxon>
        <taxon>Vertebrata</taxon>
        <taxon>Euteleostomi</taxon>
        <taxon>Actinopterygii</taxon>
        <taxon>Neopterygii</taxon>
        <taxon>Teleostei</taxon>
        <taxon>Ostariophysi</taxon>
        <taxon>Cypriniformes</taxon>
        <taxon>Cyprinidae</taxon>
        <taxon>Cyprininae</taxon>
        <taxon>Cyprinus</taxon>
    </lineage>
</organism>
<evidence type="ECO:0000256" key="4">
    <source>
        <dbReference type="ARBA" id="ARBA00022741"/>
    </source>
</evidence>
<gene>
    <name evidence="7" type="primary">ttll6</name>
</gene>
<feature type="region of interest" description="Disordered" evidence="6">
    <location>
        <begin position="57"/>
        <end position="92"/>
    </location>
</feature>
<sequence length="830" mass="95282">MCTLQIGLTEFQIRDVTLRSNIRSFGVSLNLEVSQPSLSPHQTFMFVLRMGTPAEHSVSETCRREPDPGVEGEGWGSDSHAEPCNTPVPLPAANKKKKRKKKLWINLTNCKYESVRRAANRYGLREAAEGEDWTLFWTDCSVSLDRVMDMKRYQKINHFPGMNEICRKDLLARNMNRMLKLFPKEYNIFPRTWCLPADYSDFQAYTRAKKHKTYICKPDSGCQGRGIYLTKSNKDIRPGEDMICQVYISKPFIIDGFKFDLRIYVLVTSCDPFRIFMYNEGLVRFCTAQYTEPTGSNMEDVCMHLTNYAINKHSENFVRDEDTGSKRKLSSFKKHMEAMSCDTEKMWTDIEDVIIKTLISAHPILKHNYHTCFPNHASGSACFEILGFDVLLDRRLKPWLLEVNHSPSFTTDSRLDREVKDSLLYDTLVLINLGACDHRKITEEEKRRVKERLQQNRSREARNEELRQSQAASVEQMEKYEAKHMGGFRRIFPREGGEKYDKYFQHSGSLFQETAASKAREECARQQLQELRLKQEQKEREKKGSRKQDLQGESAGERAKPRRIQPQDPNSLPAMLEQTTLRGETPVALDLIEEEEAERVSELHQRETLLINMGVVNQVRQLLQSANHLTELINHSREQTNFPSHCRHDHKLDSIAAISYRQKNLCTVMHQQVSTKAKPCMQYIHSEPLQSRKPWPSLEHGLLQPVQTEPGGLKHCEVEDMEQASAALMKATSAQRIPLTINGSFAWRHGSMSSSLAESRARASMLGVPPLVLGRPQGGTVFRDPKSLYVISTPAPLVPRPHLSHTLRKAPRRVPPHDPGRVQAQHNQVI</sequence>
<feature type="compositionally biased region" description="Basic and acidic residues" evidence="6">
    <location>
        <begin position="57"/>
        <end position="67"/>
    </location>
</feature>
<accession>A0A8C1I792</accession>
<dbReference type="AlphaFoldDB" id="A0A8C1I792"/>
<feature type="region of interest" description="Disordered" evidence="6">
    <location>
        <begin position="451"/>
        <end position="476"/>
    </location>
</feature>
<evidence type="ECO:0000313" key="8">
    <source>
        <dbReference type="Proteomes" id="UP000694427"/>
    </source>
</evidence>
<evidence type="ECO:0000256" key="2">
    <source>
        <dbReference type="ARBA" id="ARBA00022598"/>
    </source>
</evidence>
<dbReference type="GO" id="GO:0005874">
    <property type="term" value="C:microtubule"/>
    <property type="evidence" value="ECO:0007669"/>
    <property type="project" value="UniProtKB-KW"/>
</dbReference>
<dbReference type="PANTHER" id="PTHR12241">
    <property type="entry name" value="TUBULIN POLYGLUTAMYLASE"/>
    <property type="match status" value="1"/>
</dbReference>
<feature type="compositionally biased region" description="Basic and acidic residues" evidence="6">
    <location>
        <begin position="451"/>
        <end position="467"/>
    </location>
</feature>
<dbReference type="Gene3D" id="3.30.470.20">
    <property type="entry name" value="ATP-grasp fold, B domain"/>
    <property type="match status" value="1"/>
</dbReference>
<dbReference type="GO" id="GO:0070740">
    <property type="term" value="F:tubulin-glutamic acid ligase activity"/>
    <property type="evidence" value="ECO:0007669"/>
    <property type="project" value="TreeGrafter"/>
</dbReference>
<dbReference type="PROSITE" id="PS51221">
    <property type="entry name" value="TTL"/>
    <property type="match status" value="1"/>
</dbReference>
<comment type="similarity">
    <text evidence="1">Belongs to the tubulin--tyrosine ligase family.</text>
</comment>
<evidence type="ECO:0000256" key="1">
    <source>
        <dbReference type="ARBA" id="ARBA00006820"/>
    </source>
</evidence>
<keyword evidence="4" id="KW-0547">Nucleotide-binding</keyword>
<keyword evidence="8" id="KW-1185">Reference proteome</keyword>
<evidence type="ECO:0000256" key="3">
    <source>
        <dbReference type="ARBA" id="ARBA00022701"/>
    </source>
</evidence>
<evidence type="ECO:0000256" key="6">
    <source>
        <dbReference type="SAM" id="MobiDB-lite"/>
    </source>
</evidence>
<dbReference type="GO" id="GO:0005524">
    <property type="term" value="F:ATP binding"/>
    <property type="evidence" value="ECO:0007669"/>
    <property type="project" value="UniProtKB-KW"/>
</dbReference>
<dbReference type="FunFam" id="3.30.470.20:FF:000009">
    <property type="entry name" value="tubulin polyglutamylase TTLL5 isoform X1"/>
    <property type="match status" value="1"/>
</dbReference>
<keyword evidence="2" id="KW-0436">Ligase</keyword>
<dbReference type="Proteomes" id="UP000694427">
    <property type="component" value="Unplaced"/>
</dbReference>
<keyword evidence="3" id="KW-0493">Microtubule</keyword>
<dbReference type="Ensembl" id="ENSCCRT00010005031.1">
    <property type="protein sequence ID" value="ENSCCRP00010004663.1"/>
    <property type="gene ID" value="ENSCCRG00010001905.1"/>
</dbReference>
<name>A0A8C1I792_CYPCA</name>
<feature type="region of interest" description="Disordered" evidence="6">
    <location>
        <begin position="535"/>
        <end position="572"/>
    </location>
</feature>
<evidence type="ECO:0000256" key="5">
    <source>
        <dbReference type="ARBA" id="ARBA00022840"/>
    </source>
</evidence>
<proteinExistence type="inferred from homology"/>
<dbReference type="InterPro" id="IPR004344">
    <property type="entry name" value="TTL/TTLL_fam"/>
</dbReference>
<reference evidence="7" key="1">
    <citation type="submission" date="2025-08" db="UniProtKB">
        <authorList>
            <consortium name="Ensembl"/>
        </authorList>
    </citation>
    <scope>IDENTIFICATION</scope>
</reference>
<dbReference type="GO" id="GO:0000226">
    <property type="term" value="P:microtubule cytoskeleton organization"/>
    <property type="evidence" value="ECO:0007669"/>
    <property type="project" value="TreeGrafter"/>
</dbReference>
<feature type="compositionally biased region" description="Basic and acidic residues" evidence="6">
    <location>
        <begin position="535"/>
        <end position="559"/>
    </location>
</feature>
<dbReference type="PANTHER" id="PTHR12241:SF161">
    <property type="entry name" value="TUBULIN POLYGLUTAMYLASE TTLL6"/>
    <property type="match status" value="1"/>
</dbReference>